<organism evidence="2 3">
    <name type="scientific">Actinoallomurus vinaceus</name>
    <dbReference type="NCBI Taxonomy" id="1080074"/>
    <lineage>
        <taxon>Bacteria</taxon>
        <taxon>Bacillati</taxon>
        <taxon>Actinomycetota</taxon>
        <taxon>Actinomycetes</taxon>
        <taxon>Streptosporangiales</taxon>
        <taxon>Thermomonosporaceae</taxon>
        <taxon>Actinoallomurus</taxon>
    </lineage>
</organism>
<evidence type="ECO:0000313" key="3">
    <source>
        <dbReference type="Proteomes" id="UP001501442"/>
    </source>
</evidence>
<reference evidence="3" key="1">
    <citation type="journal article" date="2019" name="Int. J. Syst. Evol. Microbiol.">
        <title>The Global Catalogue of Microorganisms (GCM) 10K type strain sequencing project: providing services to taxonomists for standard genome sequencing and annotation.</title>
        <authorList>
            <consortium name="The Broad Institute Genomics Platform"/>
            <consortium name="The Broad Institute Genome Sequencing Center for Infectious Disease"/>
            <person name="Wu L."/>
            <person name="Ma J."/>
        </authorList>
    </citation>
    <scope>NUCLEOTIDE SEQUENCE [LARGE SCALE GENOMIC DNA]</scope>
    <source>
        <strain evidence="3">JCM 17939</strain>
    </source>
</reference>
<gene>
    <name evidence="2" type="ORF">GCM10023196_069560</name>
</gene>
<proteinExistence type="predicted"/>
<dbReference type="Proteomes" id="UP001501442">
    <property type="component" value="Unassembled WGS sequence"/>
</dbReference>
<dbReference type="EMBL" id="BAABHK010000011">
    <property type="protein sequence ID" value="GAA4633149.1"/>
    <property type="molecule type" value="Genomic_DNA"/>
</dbReference>
<comment type="caution">
    <text evidence="2">The sequence shown here is derived from an EMBL/GenBank/DDBJ whole genome shotgun (WGS) entry which is preliminary data.</text>
</comment>
<protein>
    <submittedName>
        <fullName evidence="2">Uncharacterized protein</fullName>
    </submittedName>
</protein>
<name>A0ABP8ULT8_9ACTN</name>
<feature type="signal peptide" evidence="1">
    <location>
        <begin position="1"/>
        <end position="17"/>
    </location>
</feature>
<evidence type="ECO:0000313" key="2">
    <source>
        <dbReference type="EMBL" id="GAA4633149.1"/>
    </source>
</evidence>
<keyword evidence="3" id="KW-1185">Reference proteome</keyword>
<evidence type="ECO:0000256" key="1">
    <source>
        <dbReference type="SAM" id="SignalP"/>
    </source>
</evidence>
<accession>A0ABP8ULT8</accession>
<dbReference type="RefSeq" id="WP_345436129.1">
    <property type="nucleotide sequence ID" value="NZ_BAABHK010000011.1"/>
</dbReference>
<sequence>MSKRLVSLSLAAGTALAALVLPAAGAGASVTSQASEANWTVHTNMVKKKLAEGRGFKALRTGPIYLKLTNTEGIEPLWLRLVTCDKRHVGFTDWRDSTWPPHMQKNKYYAMTLNQKPRTLKKGTCFTVQTKAFGMFVPKTIKGKVKDAKAL</sequence>
<keyword evidence="1" id="KW-0732">Signal</keyword>
<feature type="chain" id="PRO_5046179018" evidence="1">
    <location>
        <begin position="18"/>
        <end position="151"/>
    </location>
</feature>